<organism evidence="1 2">
    <name type="scientific">Streptomyces thermolineatus</name>
    <dbReference type="NCBI Taxonomy" id="44033"/>
    <lineage>
        <taxon>Bacteria</taxon>
        <taxon>Bacillati</taxon>
        <taxon>Actinomycetota</taxon>
        <taxon>Actinomycetes</taxon>
        <taxon>Kitasatosporales</taxon>
        <taxon>Streptomycetaceae</taxon>
        <taxon>Streptomyces</taxon>
    </lineage>
</organism>
<sequence>MSNERLREALRAAGMTYETTARMVRAVAAEAGDRSLNPNRSSVAHWIAGVPPKPATVHYLREAVSRKTGRLVTAAELGLASEEDENASAYPAGDPVTAVVSLGRDELERRRFLTTAAYSVGALALPPGRRAEAAERASRAAGGALVGGAEIEVVRDVTSAFSRADERLGGSTGRAAVVQYLVSDVASYCRGRFADSDTRRSMFGAAAELAYLAGWKAHDAGQDGLAQRYYLRSYRLAEVADPDAHAGYVLRILAHQAFDTGHGGAAECVPLAEAAHRRMRGRVGPETETLVHLTLARAHAHRGEARPAVAAIARAERLLDRARPDRAPRWAGLGGPAEARLTNQAGKALQALGDLRAAEEQFRRSARCWDPAAYPRIHALTLADLAVVQSARGLVEEACENWGRALDRMEGVTSARTRKAVEDMRSRLAVFRHRGPASVRLLDARAARWQATHHRTP</sequence>
<keyword evidence="2" id="KW-1185">Reference proteome</keyword>
<name>A0ABP5YZA9_9ACTN</name>
<evidence type="ECO:0000313" key="2">
    <source>
        <dbReference type="Proteomes" id="UP001501358"/>
    </source>
</evidence>
<reference evidence="2" key="1">
    <citation type="journal article" date="2019" name="Int. J. Syst. Evol. Microbiol.">
        <title>The Global Catalogue of Microorganisms (GCM) 10K type strain sequencing project: providing services to taxonomists for standard genome sequencing and annotation.</title>
        <authorList>
            <consortium name="The Broad Institute Genomics Platform"/>
            <consortium name="The Broad Institute Genome Sequencing Center for Infectious Disease"/>
            <person name="Wu L."/>
            <person name="Ma J."/>
        </authorList>
    </citation>
    <scope>NUCLEOTIDE SEQUENCE [LARGE SCALE GENOMIC DNA]</scope>
    <source>
        <strain evidence="2">JCM 6307</strain>
    </source>
</reference>
<dbReference type="InterPro" id="IPR011990">
    <property type="entry name" value="TPR-like_helical_dom_sf"/>
</dbReference>
<gene>
    <name evidence="1" type="ORF">GCM10010406_24760</name>
</gene>
<protein>
    <submittedName>
        <fullName evidence="1">Tat pathway signal protein</fullName>
    </submittedName>
</protein>
<accession>A0ABP5YZA9</accession>
<proteinExistence type="predicted"/>
<dbReference type="EMBL" id="BAAATA010000011">
    <property type="protein sequence ID" value="GAA2487654.1"/>
    <property type="molecule type" value="Genomic_DNA"/>
</dbReference>
<evidence type="ECO:0000313" key="1">
    <source>
        <dbReference type="EMBL" id="GAA2487654.1"/>
    </source>
</evidence>
<dbReference type="Proteomes" id="UP001501358">
    <property type="component" value="Unassembled WGS sequence"/>
</dbReference>
<dbReference type="Gene3D" id="1.25.40.10">
    <property type="entry name" value="Tetratricopeptide repeat domain"/>
    <property type="match status" value="1"/>
</dbReference>
<comment type="caution">
    <text evidence="1">The sequence shown here is derived from an EMBL/GenBank/DDBJ whole genome shotgun (WGS) entry which is preliminary data.</text>
</comment>
<dbReference type="RefSeq" id="WP_344383248.1">
    <property type="nucleotide sequence ID" value="NZ_BAAATA010000011.1"/>
</dbReference>
<dbReference type="SUPFAM" id="SSF48452">
    <property type="entry name" value="TPR-like"/>
    <property type="match status" value="1"/>
</dbReference>